<gene>
    <name evidence="2" type="ORF">Q3982_00280</name>
</gene>
<dbReference type="EMBL" id="JAUMVS010000002">
    <property type="protein sequence ID" value="MDO4841101.1"/>
    <property type="molecule type" value="Genomic_DNA"/>
</dbReference>
<keyword evidence="1" id="KW-1133">Transmembrane helix</keyword>
<comment type="caution">
    <text evidence="2">The sequence shown here is derived from an EMBL/GenBank/DDBJ whole genome shotgun (WGS) entry which is preliminary data.</text>
</comment>
<protein>
    <submittedName>
        <fullName evidence="2">Polysaccharide biosynthesis C-terminal domain-containing protein</fullName>
    </submittedName>
</protein>
<feature type="transmembrane region" description="Helical" evidence="1">
    <location>
        <begin position="55"/>
        <end position="77"/>
    </location>
</feature>
<organism evidence="2 3">
    <name type="scientific">Phoenicibacter congonensis</name>
    <dbReference type="NCBI Taxonomy" id="1944646"/>
    <lineage>
        <taxon>Bacteria</taxon>
        <taxon>Bacillati</taxon>
        <taxon>Actinomycetota</taxon>
        <taxon>Coriobacteriia</taxon>
        <taxon>Eggerthellales</taxon>
        <taxon>Eggerthellaceae</taxon>
        <taxon>Phoenicibacter</taxon>
    </lineage>
</organism>
<keyword evidence="3" id="KW-1185">Reference proteome</keyword>
<feature type="transmembrane region" description="Helical" evidence="1">
    <location>
        <begin position="30"/>
        <end position="49"/>
    </location>
</feature>
<proteinExistence type="predicted"/>
<name>A0AA43RHU1_9ACTN</name>
<evidence type="ECO:0000313" key="3">
    <source>
        <dbReference type="Proteomes" id="UP001168575"/>
    </source>
</evidence>
<evidence type="ECO:0000313" key="2">
    <source>
        <dbReference type="EMBL" id="MDO4841101.1"/>
    </source>
</evidence>
<evidence type="ECO:0000256" key="1">
    <source>
        <dbReference type="SAM" id="Phobius"/>
    </source>
</evidence>
<dbReference type="Proteomes" id="UP001168575">
    <property type="component" value="Unassembled WGS sequence"/>
</dbReference>
<reference evidence="2" key="1">
    <citation type="submission" date="2023-07" db="EMBL/GenBank/DDBJ databases">
        <title>Between Cages and Wild: Unraveling the Impact of Captivity on Animal Microbiomes and Antimicrobial Resistance.</title>
        <authorList>
            <person name="Schmartz G.P."/>
            <person name="Rehner J."/>
            <person name="Schuff M.J."/>
            <person name="Becker S.L."/>
            <person name="Kravczyk M."/>
            <person name="Gurevich A."/>
            <person name="Francke R."/>
            <person name="Mueller R."/>
            <person name="Keller V."/>
            <person name="Keller A."/>
        </authorList>
    </citation>
    <scope>NUCLEOTIDE SEQUENCE</scope>
    <source>
        <strain evidence="2">S12M_St_49</strain>
    </source>
</reference>
<feature type="transmembrane region" description="Helical" evidence="1">
    <location>
        <begin position="113"/>
        <end position="132"/>
    </location>
</feature>
<keyword evidence="1" id="KW-0812">Transmembrane</keyword>
<dbReference type="AlphaFoldDB" id="A0AA43RHU1"/>
<sequence length="147" mass="16402">MLAPIAETLVFSFCYTVMSNIEFYFDKNKFVMFVSLVASATNVALNFVFISLFGFLAAAYTTLGCYVFMAICHFVYVRAIFKRKGIEPPFNPALLGGAGLGLIGLGLCLTLLYPYPIARFCAFAVAMGLLFVKRKQLIGFMRRIKKK</sequence>
<feature type="transmembrane region" description="Helical" evidence="1">
    <location>
        <begin position="89"/>
        <end position="107"/>
    </location>
</feature>
<accession>A0AA43RHU1</accession>
<keyword evidence="1" id="KW-0472">Membrane</keyword>